<proteinExistence type="predicted"/>
<dbReference type="Proteomes" id="UP001595909">
    <property type="component" value="Unassembled WGS sequence"/>
</dbReference>
<dbReference type="RefSeq" id="WP_274190439.1">
    <property type="nucleotide sequence ID" value="NZ_BAABHN010000017.1"/>
</dbReference>
<accession>A0ABV9RGI8</accession>
<comment type="caution">
    <text evidence="1">The sequence shown here is derived from an EMBL/GenBank/DDBJ whole genome shotgun (WGS) entry which is preliminary data.</text>
</comment>
<organism evidence="1 2">
    <name type="scientific">Actinomycetospora chibensis</name>
    <dbReference type="NCBI Taxonomy" id="663606"/>
    <lineage>
        <taxon>Bacteria</taxon>
        <taxon>Bacillati</taxon>
        <taxon>Actinomycetota</taxon>
        <taxon>Actinomycetes</taxon>
        <taxon>Pseudonocardiales</taxon>
        <taxon>Pseudonocardiaceae</taxon>
        <taxon>Actinomycetospora</taxon>
    </lineage>
</organism>
<gene>
    <name evidence="1" type="ORF">ACFPEL_07795</name>
</gene>
<keyword evidence="2" id="KW-1185">Reference proteome</keyword>
<reference evidence="2" key="1">
    <citation type="journal article" date="2019" name="Int. J. Syst. Evol. Microbiol.">
        <title>The Global Catalogue of Microorganisms (GCM) 10K type strain sequencing project: providing services to taxonomists for standard genome sequencing and annotation.</title>
        <authorList>
            <consortium name="The Broad Institute Genomics Platform"/>
            <consortium name="The Broad Institute Genome Sequencing Center for Infectious Disease"/>
            <person name="Wu L."/>
            <person name="Ma J."/>
        </authorList>
    </citation>
    <scope>NUCLEOTIDE SEQUENCE [LARGE SCALE GENOMIC DNA]</scope>
    <source>
        <strain evidence="2">CCUG 50347</strain>
    </source>
</reference>
<dbReference type="EMBL" id="JBHSIM010000017">
    <property type="protein sequence ID" value="MFC4832307.1"/>
    <property type="molecule type" value="Genomic_DNA"/>
</dbReference>
<evidence type="ECO:0000313" key="2">
    <source>
        <dbReference type="Proteomes" id="UP001595909"/>
    </source>
</evidence>
<protein>
    <submittedName>
        <fullName evidence="1">Uncharacterized protein</fullName>
    </submittedName>
</protein>
<evidence type="ECO:0000313" key="1">
    <source>
        <dbReference type="EMBL" id="MFC4832307.1"/>
    </source>
</evidence>
<name>A0ABV9RGI8_9PSEU</name>
<sequence>MTGARTRVLLAVLTAAMAIAGVLVATSLGGLGSGPEPYRGPSRDLYTHPFAWDSVWNLPLAQSAQFAPFNTQARDVYLDIENISVDPAFPVREAVSPRTRVDVHVDPGLSADGSYNNCSTFLADTPDAETVVAGQPLRLRPGGDPSYDVSFPAVPLRGDGRLGCHGGSNLSGIGGTIRVGEMSKPEPLRHPLKINLNCELSCSTAQEGYRWPAFRADGAFQDVYRGPDPRVNMGTLMGLPPDADLSWITEPDTRKIAEAFRDYGAYVVDETGGEPSNALNAQAGAQDEIPNIDSRQMVRLFTSLSIVTNSTEATPGGGALGTPRRAPCALPFPDGTGGAPPGC</sequence>